<dbReference type="SMART" id="SM00112">
    <property type="entry name" value="CA"/>
    <property type="match status" value="1"/>
</dbReference>
<feature type="non-terminal residue" evidence="4">
    <location>
        <position position="85"/>
    </location>
</feature>
<protein>
    <recommendedName>
        <fullName evidence="3">Cadherin domain-containing protein</fullName>
    </recommendedName>
</protein>
<dbReference type="CDD" id="cd11304">
    <property type="entry name" value="Cadherin_repeat"/>
    <property type="match status" value="1"/>
</dbReference>
<dbReference type="PROSITE" id="PS50268">
    <property type="entry name" value="CADHERIN_2"/>
    <property type="match status" value="1"/>
</dbReference>
<sequence>NHPLETSVATDADAPGDNSRITYRLEPASDVFELSTVKPNDALADLVITIKKVLNREERSFYTLMVIATDLGKEPKSGSVIINVL</sequence>
<evidence type="ECO:0000259" key="3">
    <source>
        <dbReference type="PROSITE" id="PS50268"/>
    </source>
</evidence>
<evidence type="ECO:0000256" key="1">
    <source>
        <dbReference type="PROSITE-ProRule" id="PRU00043"/>
    </source>
</evidence>
<name>A0A0B6Y0U9_9EUPU</name>
<dbReference type="GO" id="GO:0005509">
    <property type="term" value="F:calcium ion binding"/>
    <property type="evidence" value="ECO:0007669"/>
    <property type="project" value="UniProtKB-UniRule"/>
</dbReference>
<organism evidence="4">
    <name type="scientific">Arion vulgaris</name>
    <dbReference type="NCBI Taxonomy" id="1028688"/>
    <lineage>
        <taxon>Eukaryota</taxon>
        <taxon>Metazoa</taxon>
        <taxon>Spiralia</taxon>
        <taxon>Lophotrochozoa</taxon>
        <taxon>Mollusca</taxon>
        <taxon>Gastropoda</taxon>
        <taxon>Heterobranchia</taxon>
        <taxon>Euthyneura</taxon>
        <taxon>Panpulmonata</taxon>
        <taxon>Eupulmonata</taxon>
        <taxon>Stylommatophora</taxon>
        <taxon>Helicina</taxon>
        <taxon>Arionoidea</taxon>
        <taxon>Arionidae</taxon>
        <taxon>Arion</taxon>
    </lineage>
</organism>
<dbReference type="InterPro" id="IPR015919">
    <property type="entry name" value="Cadherin-like_sf"/>
</dbReference>
<dbReference type="SUPFAM" id="SSF49313">
    <property type="entry name" value="Cadherin-like"/>
    <property type="match status" value="1"/>
</dbReference>
<dbReference type="InterPro" id="IPR002126">
    <property type="entry name" value="Cadherin-like_dom"/>
</dbReference>
<evidence type="ECO:0000256" key="2">
    <source>
        <dbReference type="SAM" id="MobiDB-lite"/>
    </source>
</evidence>
<feature type="non-terminal residue" evidence="4">
    <location>
        <position position="1"/>
    </location>
</feature>
<dbReference type="Pfam" id="PF00028">
    <property type="entry name" value="Cadherin"/>
    <property type="match status" value="1"/>
</dbReference>
<evidence type="ECO:0000313" key="4">
    <source>
        <dbReference type="EMBL" id="CEK49779.1"/>
    </source>
</evidence>
<dbReference type="EMBL" id="HACG01002914">
    <property type="protein sequence ID" value="CEK49779.1"/>
    <property type="molecule type" value="Transcribed_RNA"/>
</dbReference>
<feature type="domain" description="Cadherin" evidence="3">
    <location>
        <begin position="9"/>
        <end position="84"/>
    </location>
</feature>
<dbReference type="GO" id="GO:0016020">
    <property type="term" value="C:membrane"/>
    <property type="evidence" value="ECO:0007669"/>
    <property type="project" value="InterPro"/>
</dbReference>
<reference evidence="4" key="1">
    <citation type="submission" date="2014-12" db="EMBL/GenBank/DDBJ databases">
        <title>Insight into the proteome of Arion vulgaris.</title>
        <authorList>
            <person name="Aradska J."/>
            <person name="Bulat T."/>
            <person name="Smidak R."/>
            <person name="Sarate P."/>
            <person name="Gangsoo J."/>
            <person name="Sialana F."/>
            <person name="Bilban M."/>
            <person name="Lubec G."/>
        </authorList>
    </citation>
    <scope>NUCLEOTIDE SEQUENCE</scope>
    <source>
        <tissue evidence="4">Skin</tissue>
    </source>
</reference>
<accession>A0A0B6Y0U9</accession>
<dbReference type="Gene3D" id="2.60.40.60">
    <property type="entry name" value="Cadherins"/>
    <property type="match status" value="1"/>
</dbReference>
<dbReference type="GO" id="GO:0007156">
    <property type="term" value="P:homophilic cell adhesion via plasma membrane adhesion molecules"/>
    <property type="evidence" value="ECO:0007669"/>
    <property type="project" value="InterPro"/>
</dbReference>
<proteinExistence type="predicted"/>
<keyword evidence="1" id="KW-0106">Calcium</keyword>
<dbReference type="AlphaFoldDB" id="A0A0B6Y0U9"/>
<feature type="region of interest" description="Disordered" evidence="2">
    <location>
        <begin position="1"/>
        <end position="20"/>
    </location>
</feature>
<gene>
    <name evidence="4" type="primary">ORF8832</name>
</gene>